<dbReference type="SUPFAM" id="SSF50249">
    <property type="entry name" value="Nucleic acid-binding proteins"/>
    <property type="match status" value="2"/>
</dbReference>
<comment type="similarity">
    <text evidence="3">Belongs to the telombin family.</text>
</comment>
<evidence type="ECO:0000256" key="5">
    <source>
        <dbReference type="ARBA" id="ARBA00022454"/>
    </source>
</evidence>
<reference evidence="11 12" key="1">
    <citation type="submission" date="2013-11" db="EMBL/GenBank/DDBJ databases">
        <title>Genome sequencing of Stegodyphus mimosarum.</title>
        <authorList>
            <person name="Bechsgaard J."/>
        </authorList>
    </citation>
    <scope>NUCLEOTIDE SEQUENCE [LARGE SCALE GENOMIC DNA]</scope>
</reference>
<feature type="region of interest" description="Disordered" evidence="9">
    <location>
        <begin position="490"/>
        <end position="523"/>
    </location>
</feature>
<feature type="domain" description="Telomeric single stranded DNA binding POT1/Cdc13" evidence="10">
    <location>
        <begin position="180"/>
        <end position="311"/>
    </location>
</feature>
<evidence type="ECO:0000256" key="7">
    <source>
        <dbReference type="ARBA" id="ARBA00023125"/>
    </source>
</evidence>
<keyword evidence="12" id="KW-1185">Reference proteome</keyword>
<dbReference type="AlphaFoldDB" id="A0A087SXS6"/>
<dbReference type="GO" id="GO:0010521">
    <property type="term" value="F:telomerase inhibitor activity"/>
    <property type="evidence" value="ECO:0007669"/>
    <property type="project" value="TreeGrafter"/>
</dbReference>
<evidence type="ECO:0000259" key="10">
    <source>
        <dbReference type="SMART" id="SM00976"/>
    </source>
</evidence>
<dbReference type="PANTHER" id="PTHR14513">
    <property type="entry name" value="PROTECTION OF TELOMERES 1"/>
    <property type="match status" value="1"/>
</dbReference>
<accession>A0A087SXS6</accession>
<dbReference type="GO" id="GO:0032210">
    <property type="term" value="P:regulation of telomere maintenance via telomerase"/>
    <property type="evidence" value="ECO:0007669"/>
    <property type="project" value="TreeGrafter"/>
</dbReference>
<comment type="subcellular location">
    <subcellularLocation>
        <location evidence="2">Chromosome</location>
        <location evidence="2">Telomere</location>
    </subcellularLocation>
    <subcellularLocation>
        <location evidence="1">Nucleus</location>
    </subcellularLocation>
</comment>
<dbReference type="GO" id="GO:0098505">
    <property type="term" value="F:G-rich strand telomeric DNA binding"/>
    <property type="evidence" value="ECO:0007669"/>
    <property type="project" value="TreeGrafter"/>
</dbReference>
<dbReference type="OrthoDB" id="6424511at2759"/>
<evidence type="ECO:0000256" key="4">
    <source>
        <dbReference type="ARBA" id="ARBA00015253"/>
    </source>
</evidence>
<dbReference type="Gene3D" id="2.40.50.140">
    <property type="entry name" value="Nucleic acid-binding proteins"/>
    <property type="match status" value="2"/>
</dbReference>
<feature type="non-terminal residue" evidence="11">
    <location>
        <position position="825"/>
    </location>
</feature>
<dbReference type="GO" id="GO:0016233">
    <property type="term" value="P:telomere capping"/>
    <property type="evidence" value="ECO:0007669"/>
    <property type="project" value="TreeGrafter"/>
</dbReference>
<dbReference type="Proteomes" id="UP000054359">
    <property type="component" value="Unassembled WGS sequence"/>
</dbReference>
<evidence type="ECO:0000256" key="8">
    <source>
        <dbReference type="ARBA" id="ARBA00023242"/>
    </source>
</evidence>
<feature type="compositionally biased region" description="Polar residues" evidence="9">
    <location>
        <begin position="504"/>
        <end position="518"/>
    </location>
</feature>
<dbReference type="InterPro" id="IPR032042">
    <property type="entry name" value="POT1PC"/>
</dbReference>
<evidence type="ECO:0000256" key="9">
    <source>
        <dbReference type="SAM" id="MobiDB-lite"/>
    </source>
</evidence>
<feature type="compositionally biased region" description="Basic and acidic residues" evidence="9">
    <location>
        <begin position="494"/>
        <end position="503"/>
    </location>
</feature>
<keyword evidence="7" id="KW-0238">DNA-binding</keyword>
<dbReference type="PANTHER" id="PTHR14513:SF0">
    <property type="entry name" value="PROTECTION OF TELOMERES PROTEIN 1"/>
    <property type="match status" value="1"/>
</dbReference>
<keyword evidence="8" id="KW-0539">Nucleus</keyword>
<dbReference type="InterPro" id="IPR028389">
    <property type="entry name" value="POT1"/>
</dbReference>
<dbReference type="InterPro" id="IPR012340">
    <property type="entry name" value="NA-bd_OB-fold"/>
</dbReference>
<keyword evidence="5" id="KW-0158">Chromosome</keyword>
<evidence type="ECO:0000256" key="6">
    <source>
        <dbReference type="ARBA" id="ARBA00022895"/>
    </source>
</evidence>
<dbReference type="SMART" id="SM00976">
    <property type="entry name" value="Telo_bind"/>
    <property type="match status" value="1"/>
</dbReference>
<evidence type="ECO:0000313" key="11">
    <source>
        <dbReference type="EMBL" id="KFM57665.1"/>
    </source>
</evidence>
<name>A0A087SXS6_STEMI</name>
<gene>
    <name evidence="11" type="ORF">X975_23332</name>
</gene>
<evidence type="ECO:0000256" key="2">
    <source>
        <dbReference type="ARBA" id="ARBA00004574"/>
    </source>
</evidence>
<dbReference type="OMA" id="NHVHLAK"/>
<dbReference type="Pfam" id="PF16686">
    <property type="entry name" value="POT1PC"/>
    <property type="match status" value="1"/>
</dbReference>
<dbReference type="EMBL" id="KK112439">
    <property type="protein sequence ID" value="KFM57665.1"/>
    <property type="molecule type" value="Genomic_DNA"/>
</dbReference>
<sequence>MAVNPDRNKKMPSKFYKNCPQAILKVIPKECDKLTFSELSPGENFDNKAIVGKIISVNPVFKRPTGYGRKLVITDALADDGNQKRLTVFLFDQFAQDSDAAQHEAYIIITNFIIEKSTHIKENEMPLQVLVKKEDSQVWFGRKVASSKSNSAAGNSISRKKKKVVTVEESPAILSHQYNYTKLSEVQETDSKETFHVYGIVEKCDLKITQGRRTQILELILCDETETGFVCSVFAAKEEIFPDIYPGDIIRIHRMQVYKFRSKLKGKCLSPKFILVFSKSNQGTKPRTIAKSFTFTENDAKRVKELFEWYQEKNKPKLISEVRRGDFVNIVCQVISVYVARTTDAVILKIWDGTKTNVLENTHLGLQGEKIDQKLFRIAKNYYVILSVYGHHATSASELQPGQYIEIRDAHLFSPRNNPDECKLCLHAGNKEGRGISVLKSEDDRVILLKERLEKIIADAQEFENQTDADELLNANNSIFLNCDISVFSSSQKSNKDPDENARNAETNQEEPSSFTHTNDNKVNEDVEVLNRSLSSKVADVPHSKTTVTEAAIKHGQSTQEFGEGMLKEFQSTQASQDTAASTSIEPDPTCNKTPLEMRFFVNDPLNLSSQIDTKIFHTFSASSQEEWWTSVPTVSTTDDHSNIRPSSIEEVVKHSGPFKFRIFAVVLGFKPDITSFEDLIHLYCPECFYITQDIQPSFEAFETREGLSYFHCPECSSKQNDTEKWPVLEYTYLISFALHDGTGPSFIEVYLWRENAVKFFKNIHPEEALRDKTVADSILHMLWSICPNCRPFNLKTDSTNNYNPYPTLDCCILSYSTVNFTRYQ</sequence>
<evidence type="ECO:0000256" key="1">
    <source>
        <dbReference type="ARBA" id="ARBA00004123"/>
    </source>
</evidence>
<organism evidence="11 12">
    <name type="scientific">Stegodyphus mimosarum</name>
    <name type="common">African social velvet spider</name>
    <dbReference type="NCBI Taxonomy" id="407821"/>
    <lineage>
        <taxon>Eukaryota</taxon>
        <taxon>Metazoa</taxon>
        <taxon>Ecdysozoa</taxon>
        <taxon>Arthropoda</taxon>
        <taxon>Chelicerata</taxon>
        <taxon>Arachnida</taxon>
        <taxon>Araneae</taxon>
        <taxon>Araneomorphae</taxon>
        <taxon>Entelegynae</taxon>
        <taxon>Eresoidea</taxon>
        <taxon>Eresidae</taxon>
        <taxon>Stegodyphus</taxon>
    </lineage>
</organism>
<dbReference type="InterPro" id="IPR011564">
    <property type="entry name" value="Telomer_end-bd_POT1/Cdc13"/>
</dbReference>
<dbReference type="GO" id="GO:0000783">
    <property type="term" value="C:nuclear telomere cap complex"/>
    <property type="evidence" value="ECO:0007669"/>
    <property type="project" value="TreeGrafter"/>
</dbReference>
<evidence type="ECO:0000313" key="12">
    <source>
        <dbReference type="Proteomes" id="UP000054359"/>
    </source>
</evidence>
<keyword evidence="6" id="KW-0779">Telomere</keyword>
<proteinExistence type="inferred from homology"/>
<dbReference type="STRING" id="407821.A0A087SXS6"/>
<protein>
    <recommendedName>
        <fullName evidence="4">Protection of telomeres protein 1</fullName>
    </recommendedName>
</protein>
<dbReference type="Pfam" id="PF02765">
    <property type="entry name" value="POT1"/>
    <property type="match status" value="1"/>
</dbReference>
<evidence type="ECO:0000256" key="3">
    <source>
        <dbReference type="ARBA" id="ARBA00008442"/>
    </source>
</evidence>